<dbReference type="InterPro" id="IPR009078">
    <property type="entry name" value="Ferritin-like_SF"/>
</dbReference>
<dbReference type="InterPro" id="IPR047114">
    <property type="entry name" value="YciF"/>
</dbReference>
<organism evidence="1 2">
    <name type="scientific">Gryllotalpicola daejeonensis</name>
    <dbReference type="NCBI Taxonomy" id="993087"/>
    <lineage>
        <taxon>Bacteria</taxon>
        <taxon>Bacillati</taxon>
        <taxon>Actinomycetota</taxon>
        <taxon>Actinomycetes</taxon>
        <taxon>Micrococcales</taxon>
        <taxon>Microbacteriaceae</taxon>
        <taxon>Gryllotalpicola</taxon>
    </lineage>
</organism>
<gene>
    <name evidence="1" type="ORF">GCM10022286_27780</name>
</gene>
<dbReference type="EMBL" id="BAABBV010000002">
    <property type="protein sequence ID" value="GAA4165111.1"/>
    <property type="molecule type" value="Genomic_DNA"/>
</dbReference>
<keyword evidence="2" id="KW-1185">Reference proteome</keyword>
<evidence type="ECO:0000313" key="1">
    <source>
        <dbReference type="EMBL" id="GAA4165111.1"/>
    </source>
</evidence>
<dbReference type="Gene3D" id="1.20.1260.10">
    <property type="match status" value="1"/>
</dbReference>
<comment type="caution">
    <text evidence="1">The sequence shown here is derived from an EMBL/GenBank/DDBJ whole genome shotgun (WGS) entry which is preliminary data.</text>
</comment>
<dbReference type="InterPro" id="IPR012347">
    <property type="entry name" value="Ferritin-like"/>
</dbReference>
<evidence type="ECO:0008006" key="3">
    <source>
        <dbReference type="Google" id="ProtNLM"/>
    </source>
</evidence>
<dbReference type="InterPro" id="IPR010287">
    <property type="entry name" value="DUF892_YciF-like"/>
</dbReference>
<protein>
    <recommendedName>
        <fullName evidence="3">Ferritin-like metal-binding protein YciE</fullName>
    </recommendedName>
</protein>
<dbReference type="SUPFAM" id="SSF47240">
    <property type="entry name" value="Ferritin-like"/>
    <property type="match status" value="1"/>
</dbReference>
<dbReference type="PANTHER" id="PTHR30565:SF9">
    <property type="entry name" value="PROTEIN YCIF"/>
    <property type="match status" value="1"/>
</dbReference>
<evidence type="ECO:0000313" key="2">
    <source>
        <dbReference type="Proteomes" id="UP001415169"/>
    </source>
</evidence>
<dbReference type="Proteomes" id="UP001415169">
    <property type="component" value="Unassembled WGS sequence"/>
</dbReference>
<proteinExistence type="predicted"/>
<reference evidence="1" key="2">
    <citation type="submission" date="2023-12" db="EMBL/GenBank/DDBJ databases">
        <authorList>
            <person name="Sun Q."/>
            <person name="Inoue M."/>
        </authorList>
    </citation>
    <scope>NUCLEOTIDE SEQUENCE</scope>
    <source>
        <strain evidence="1">JCM 17590</strain>
    </source>
</reference>
<dbReference type="Pfam" id="PF05974">
    <property type="entry name" value="DUF892"/>
    <property type="match status" value="1"/>
</dbReference>
<accession>A0ABP7ZMZ8</accession>
<reference evidence="1" key="1">
    <citation type="journal article" date="2014" name="Int. J. Syst. Evol. Microbiol.">
        <title>Complete genome of a new Firmicutes species belonging to the dominant human colonic microbiota ('Ruminococcus bicirculans') reveals two chromosomes and a selective capacity to utilize plant glucans.</title>
        <authorList>
            <consortium name="NISC Comparative Sequencing Program"/>
            <person name="Wegmann U."/>
            <person name="Louis P."/>
            <person name="Goesmann A."/>
            <person name="Henrissat B."/>
            <person name="Duncan S.H."/>
            <person name="Flint H.J."/>
        </authorList>
    </citation>
    <scope>NUCLEOTIDE SEQUENCE</scope>
    <source>
        <strain evidence="1">JCM 17590</strain>
    </source>
</reference>
<dbReference type="PANTHER" id="PTHR30565">
    <property type="entry name" value="PROTEIN YCIF"/>
    <property type="match status" value="1"/>
</dbReference>
<sequence>MFEHFKTPRELFEYQLGAALTMEDDSLAMLRELEVAAQSVEVKQLLLHHQQETEQQIRSLEQAFQLLGKEPSRSPSATTKGLMKEGNALVAKTDKSLVDSVVLSAALSTEHYETASYESLCIAAEALGVAGVVDLLKQNLQQEQHTSDELNQAARKLATATAAA</sequence>
<name>A0ABP7ZMZ8_9MICO</name>